<dbReference type="RefSeq" id="WP_015853661.1">
    <property type="nucleotide sequence ID" value="NC_012881.1"/>
</dbReference>
<dbReference type="InterPro" id="IPR006189">
    <property type="entry name" value="CHASE_dom"/>
</dbReference>
<evidence type="ECO:0000256" key="7">
    <source>
        <dbReference type="ARBA" id="ARBA00022777"/>
    </source>
</evidence>
<evidence type="ECO:0000256" key="4">
    <source>
        <dbReference type="ARBA" id="ARBA00022553"/>
    </source>
</evidence>
<dbReference type="SUPFAM" id="SSF47384">
    <property type="entry name" value="Homodimeric domain of signal transducing histidine kinase"/>
    <property type="match status" value="1"/>
</dbReference>
<dbReference type="eggNOG" id="COG3829">
    <property type="taxonomic scope" value="Bacteria"/>
</dbReference>
<dbReference type="SMART" id="SM00387">
    <property type="entry name" value="HATPase_c"/>
    <property type="match status" value="1"/>
</dbReference>
<feature type="domain" description="PAC" evidence="13">
    <location>
        <begin position="494"/>
        <end position="546"/>
    </location>
</feature>
<feature type="domain" description="PAS" evidence="12">
    <location>
        <begin position="543"/>
        <end position="587"/>
    </location>
</feature>
<dbReference type="SUPFAM" id="SSF55785">
    <property type="entry name" value="PYP-like sensor domain (PAS domain)"/>
    <property type="match status" value="3"/>
</dbReference>
<dbReference type="Pfam" id="PF08447">
    <property type="entry name" value="PAS_3"/>
    <property type="match status" value="1"/>
</dbReference>
<keyword evidence="7 15" id="KW-0418">Kinase</keyword>
<evidence type="ECO:0000259" key="14">
    <source>
        <dbReference type="PROSITE" id="PS50839"/>
    </source>
</evidence>
<keyword evidence="6 10" id="KW-0812">Transmembrane</keyword>
<dbReference type="Gene3D" id="3.30.565.10">
    <property type="entry name" value="Histidine kinase-like ATPase, C-terminal domain"/>
    <property type="match status" value="1"/>
</dbReference>
<dbReference type="SMART" id="SM01079">
    <property type="entry name" value="CHASE"/>
    <property type="match status" value="1"/>
</dbReference>
<dbReference type="SMART" id="SM00086">
    <property type="entry name" value="PAC"/>
    <property type="match status" value="3"/>
</dbReference>
<feature type="domain" description="PAC" evidence="13">
    <location>
        <begin position="614"/>
        <end position="668"/>
    </location>
</feature>
<comment type="catalytic activity">
    <reaction evidence="1">
        <text>ATP + protein L-histidine = ADP + protein N-phospho-L-histidine.</text>
        <dbReference type="EC" id="2.7.13.3"/>
    </reaction>
</comment>
<dbReference type="InterPro" id="IPR000700">
    <property type="entry name" value="PAS-assoc_C"/>
</dbReference>
<dbReference type="SUPFAM" id="SSF55874">
    <property type="entry name" value="ATPase domain of HSP90 chaperone/DNA topoisomerase II/histidine kinase"/>
    <property type="match status" value="1"/>
</dbReference>
<dbReference type="STRING" id="526222.Desal_3800"/>
<keyword evidence="5" id="KW-0808">Transferase</keyword>
<dbReference type="InterPro" id="IPR001610">
    <property type="entry name" value="PAC"/>
</dbReference>
<feature type="transmembrane region" description="Helical" evidence="10">
    <location>
        <begin position="6"/>
        <end position="26"/>
    </location>
</feature>
<dbReference type="SMART" id="SM00388">
    <property type="entry name" value="HisKA"/>
    <property type="match status" value="1"/>
</dbReference>
<dbReference type="InterPro" id="IPR013655">
    <property type="entry name" value="PAS_fold_3"/>
</dbReference>
<dbReference type="PROSITE" id="PS50112">
    <property type="entry name" value="PAS"/>
    <property type="match status" value="1"/>
</dbReference>
<dbReference type="Gene3D" id="3.30.450.20">
    <property type="entry name" value="PAS domain"/>
    <property type="match status" value="3"/>
</dbReference>
<dbReference type="EMBL" id="CP001649">
    <property type="protein sequence ID" value="ACS81845.1"/>
    <property type="molecule type" value="Genomic_DNA"/>
</dbReference>
<evidence type="ECO:0000256" key="1">
    <source>
        <dbReference type="ARBA" id="ARBA00000085"/>
    </source>
</evidence>
<dbReference type="InterPro" id="IPR042240">
    <property type="entry name" value="CHASE_sf"/>
</dbReference>
<dbReference type="Pfam" id="PF02518">
    <property type="entry name" value="HATPase_c"/>
    <property type="match status" value="1"/>
</dbReference>
<evidence type="ECO:0000256" key="3">
    <source>
        <dbReference type="ARBA" id="ARBA00012438"/>
    </source>
</evidence>
<dbReference type="InterPro" id="IPR052162">
    <property type="entry name" value="Sensor_kinase/Photoreceptor"/>
</dbReference>
<dbReference type="HOGENOM" id="CLU_008086_0_0_7"/>
<dbReference type="InterPro" id="IPR035965">
    <property type="entry name" value="PAS-like_dom_sf"/>
</dbReference>
<dbReference type="CDD" id="cd00082">
    <property type="entry name" value="HisKA"/>
    <property type="match status" value="1"/>
</dbReference>
<sequence length="890" mass="100807">MRETKIVFFKYIAVVLGLFLALDIFIQYQLYQRYRNDQKLSVYHQTAAIRAQLEKEVNSNLLLIQGLADYVSFHPDFSISELESYCQGMLFRSNLIMNIGVAPDYIIKYVYPLDDNESILGLDYRFSPELWDKVKEVHDTGKMVIAGPLDLVQGGRGLVGRAPVFVRSNEYFWGVVSAVIDLNQLLVNAGLSDLPNLDVAIRSVDAEGVDDAVFYGDPKLFDSDNSPVSMQVILSSGSWKIAAIPAGGWGIIPPGSIILHAILFLLALTICFTIYKIITKNAEVEMVKTNLSEAQAIAHLGNWSLDLLTGKIWWSNEIYQIFGLVKGEYAPSKRIFFSELVHNKDRKFVRDTYIESMNSGEPYSLDHRIVRPDGDVRYVSSRGRFSYDVNGKPIRAYGTVHDITDRKLIEEELRESKIRFDHVTEKLSSKFVFFSHTIDGEFIRLSKGFTHLGYGSPEGGIGRSWTELFDFAPESLIIAEKNNARIISGKVESTEYEVEFTTPDGQDRCVSVYAYLAYDFELEKNVVEGVVLDITDRKAWEERLKILTRAIENAPVSVVITDTKGAITYVNPYFCKQTGYSKKEVIGGNPNILRSGEHDDSFYQDMWETLVHGRTWRGEIVNKKKDGSFYWELASISPVYNEKGEVVSYVAVKDNINDQKELERLKADVDLIMRHDLKTPLNGIIGLPGLLRMDDNLTEQQHKLLKTIENSGKKMLHMIEMSLDMFKMETGKYEYYPLQIDIISVAKQVIDHCRSSISAQKVQVELVASGNANLDENLFVWGEERLIYSLLSGLLTNAIEASPSGEKIIVEFKQDDNTLISIKNIGVVPESIRERFFHKYVTHGKASGTGLGTYSAKLMADAMHYDIKMQTNDERNETVVGFEIPKERPE</sequence>
<dbReference type="EC" id="2.7.13.3" evidence="3"/>
<dbReference type="PANTHER" id="PTHR43304:SF1">
    <property type="entry name" value="PAC DOMAIN-CONTAINING PROTEIN"/>
    <property type="match status" value="1"/>
</dbReference>
<dbReference type="Pfam" id="PF03924">
    <property type="entry name" value="CHASE"/>
    <property type="match status" value="1"/>
</dbReference>
<dbReference type="InterPro" id="IPR013767">
    <property type="entry name" value="PAS_fold"/>
</dbReference>
<dbReference type="GO" id="GO:0016020">
    <property type="term" value="C:membrane"/>
    <property type="evidence" value="ECO:0007669"/>
    <property type="project" value="UniProtKB-SubCell"/>
</dbReference>
<keyword evidence="16" id="KW-1185">Reference proteome</keyword>
<dbReference type="OrthoDB" id="9787818at2"/>
<dbReference type="PROSITE" id="PS50113">
    <property type="entry name" value="PAC"/>
    <property type="match status" value="3"/>
</dbReference>
<protein>
    <recommendedName>
        <fullName evidence="3">histidine kinase</fullName>
        <ecNumber evidence="3">2.7.13.3</ecNumber>
    </recommendedName>
</protein>
<dbReference type="Pfam" id="PF00989">
    <property type="entry name" value="PAS"/>
    <property type="match status" value="1"/>
</dbReference>
<evidence type="ECO:0000256" key="10">
    <source>
        <dbReference type="SAM" id="Phobius"/>
    </source>
</evidence>
<evidence type="ECO:0000256" key="8">
    <source>
        <dbReference type="ARBA" id="ARBA00022989"/>
    </source>
</evidence>
<name>C6BUQ1_MARSD</name>
<evidence type="ECO:0000259" key="13">
    <source>
        <dbReference type="PROSITE" id="PS50113"/>
    </source>
</evidence>
<evidence type="ECO:0000313" key="16">
    <source>
        <dbReference type="Proteomes" id="UP000002601"/>
    </source>
</evidence>
<dbReference type="Proteomes" id="UP000002601">
    <property type="component" value="Chromosome"/>
</dbReference>
<feature type="domain" description="PAC" evidence="13">
    <location>
        <begin position="363"/>
        <end position="415"/>
    </location>
</feature>
<dbReference type="Gene3D" id="1.10.287.130">
    <property type="match status" value="1"/>
</dbReference>
<feature type="domain" description="CHASE" evidence="14">
    <location>
        <begin position="103"/>
        <end position="242"/>
    </location>
</feature>
<keyword evidence="8 10" id="KW-1133">Transmembrane helix</keyword>
<dbReference type="InterPro" id="IPR000014">
    <property type="entry name" value="PAS"/>
</dbReference>
<dbReference type="InterPro" id="IPR003594">
    <property type="entry name" value="HATPase_dom"/>
</dbReference>
<dbReference type="PROSITE" id="PS50109">
    <property type="entry name" value="HIS_KIN"/>
    <property type="match status" value="1"/>
</dbReference>
<dbReference type="Pfam" id="PF13426">
    <property type="entry name" value="PAS_9"/>
    <property type="match status" value="1"/>
</dbReference>
<dbReference type="Gene3D" id="2.10.70.100">
    <property type="match status" value="1"/>
</dbReference>
<evidence type="ECO:0000256" key="6">
    <source>
        <dbReference type="ARBA" id="ARBA00022692"/>
    </source>
</evidence>
<dbReference type="InterPro" id="IPR036890">
    <property type="entry name" value="HATPase_C_sf"/>
</dbReference>
<dbReference type="PANTHER" id="PTHR43304">
    <property type="entry name" value="PHYTOCHROME-LIKE PROTEIN CPH1"/>
    <property type="match status" value="1"/>
</dbReference>
<evidence type="ECO:0000259" key="11">
    <source>
        <dbReference type="PROSITE" id="PS50109"/>
    </source>
</evidence>
<evidence type="ECO:0000313" key="15">
    <source>
        <dbReference type="EMBL" id="ACS81845.1"/>
    </source>
</evidence>
<dbReference type="PROSITE" id="PS50839">
    <property type="entry name" value="CHASE"/>
    <property type="match status" value="1"/>
</dbReference>
<dbReference type="InterPro" id="IPR036097">
    <property type="entry name" value="HisK_dim/P_sf"/>
</dbReference>
<dbReference type="Pfam" id="PF00512">
    <property type="entry name" value="HisKA"/>
    <property type="match status" value="1"/>
</dbReference>
<evidence type="ECO:0000256" key="9">
    <source>
        <dbReference type="ARBA" id="ARBA00023136"/>
    </source>
</evidence>
<dbReference type="CDD" id="cd00130">
    <property type="entry name" value="PAS"/>
    <property type="match status" value="3"/>
</dbReference>
<evidence type="ECO:0000256" key="5">
    <source>
        <dbReference type="ARBA" id="ARBA00022679"/>
    </source>
</evidence>
<feature type="domain" description="Histidine kinase" evidence="11">
    <location>
        <begin position="672"/>
        <end position="888"/>
    </location>
</feature>
<comment type="subcellular location">
    <subcellularLocation>
        <location evidence="2">Membrane</location>
    </subcellularLocation>
</comment>
<dbReference type="GO" id="GO:0000155">
    <property type="term" value="F:phosphorelay sensor kinase activity"/>
    <property type="evidence" value="ECO:0007669"/>
    <property type="project" value="InterPro"/>
</dbReference>
<accession>C6BUQ1</accession>
<keyword evidence="4" id="KW-0597">Phosphoprotein</keyword>
<dbReference type="InterPro" id="IPR005467">
    <property type="entry name" value="His_kinase_dom"/>
</dbReference>
<dbReference type="AlphaFoldDB" id="C6BUQ1"/>
<dbReference type="eggNOG" id="COG5002">
    <property type="taxonomic scope" value="Bacteria"/>
</dbReference>
<evidence type="ECO:0000259" key="12">
    <source>
        <dbReference type="PROSITE" id="PS50112"/>
    </source>
</evidence>
<dbReference type="GO" id="GO:0006355">
    <property type="term" value="P:regulation of DNA-templated transcription"/>
    <property type="evidence" value="ECO:0007669"/>
    <property type="project" value="InterPro"/>
</dbReference>
<gene>
    <name evidence="15" type="ordered locus">Desal_3800</name>
</gene>
<reference evidence="15 16" key="1">
    <citation type="submission" date="2009-06" db="EMBL/GenBank/DDBJ databases">
        <title>Complete sequence of Desulfovibrio salexigens DSM 2638.</title>
        <authorList>
            <consortium name="US DOE Joint Genome Institute"/>
            <person name="Lucas S."/>
            <person name="Copeland A."/>
            <person name="Lapidus A."/>
            <person name="Glavina del Rio T."/>
            <person name="Tice H."/>
            <person name="Bruce D."/>
            <person name="Goodwin L."/>
            <person name="Pitluck S."/>
            <person name="Munk A.C."/>
            <person name="Brettin T."/>
            <person name="Detter J.C."/>
            <person name="Han C."/>
            <person name="Tapia R."/>
            <person name="Larimer F."/>
            <person name="Land M."/>
            <person name="Hauser L."/>
            <person name="Kyrpides N."/>
            <person name="Anderson I."/>
            <person name="Wall J.D."/>
            <person name="Arkin A.P."/>
            <person name="Dehal P."/>
            <person name="Chivian D."/>
            <person name="Giles B."/>
            <person name="Hazen T.C."/>
        </authorList>
    </citation>
    <scope>NUCLEOTIDE SEQUENCE [LARGE SCALE GENOMIC DNA]</scope>
    <source>
        <strain evidence="16">ATCC 14822 / DSM 2638 / NCIMB 8403 / VKM B-1763</strain>
    </source>
</reference>
<dbReference type="SMART" id="SM00091">
    <property type="entry name" value="PAS"/>
    <property type="match status" value="2"/>
</dbReference>
<proteinExistence type="predicted"/>
<dbReference type="Gene3D" id="3.30.450.350">
    <property type="entry name" value="CHASE domain"/>
    <property type="match status" value="1"/>
</dbReference>
<dbReference type="KEGG" id="dsa:Desal_3800"/>
<dbReference type="eggNOG" id="COG3452">
    <property type="taxonomic scope" value="Bacteria"/>
</dbReference>
<dbReference type="InterPro" id="IPR003661">
    <property type="entry name" value="HisK_dim/P_dom"/>
</dbReference>
<dbReference type="NCBIfam" id="TIGR00229">
    <property type="entry name" value="sensory_box"/>
    <property type="match status" value="3"/>
</dbReference>
<evidence type="ECO:0000256" key="2">
    <source>
        <dbReference type="ARBA" id="ARBA00004370"/>
    </source>
</evidence>
<keyword evidence="9 10" id="KW-0472">Membrane</keyword>
<organism evidence="15 16">
    <name type="scientific">Maridesulfovibrio salexigens (strain ATCC 14822 / DSM 2638 / NCIMB 8403 / VKM B-1763)</name>
    <name type="common">Desulfovibrio salexigens</name>
    <dbReference type="NCBI Taxonomy" id="526222"/>
    <lineage>
        <taxon>Bacteria</taxon>
        <taxon>Pseudomonadati</taxon>
        <taxon>Thermodesulfobacteriota</taxon>
        <taxon>Desulfovibrionia</taxon>
        <taxon>Desulfovibrionales</taxon>
        <taxon>Desulfovibrionaceae</taxon>
        <taxon>Maridesulfovibrio</taxon>
    </lineage>
</organism>